<dbReference type="Pfam" id="PF00561">
    <property type="entry name" value="Abhydrolase_1"/>
    <property type="match status" value="1"/>
</dbReference>
<dbReference type="PANTHER" id="PTHR43329">
    <property type="entry name" value="EPOXIDE HYDROLASE"/>
    <property type="match status" value="1"/>
</dbReference>
<gene>
    <name evidence="2" type="ORF">EAH82_13820</name>
</gene>
<evidence type="ECO:0000313" key="2">
    <source>
        <dbReference type="EMBL" id="TPG27814.1"/>
    </source>
</evidence>
<organism evidence="2 3">
    <name type="scientific">Variovorax guangxiensis</name>
    <dbReference type="NCBI Taxonomy" id="1775474"/>
    <lineage>
        <taxon>Bacteria</taxon>
        <taxon>Pseudomonadati</taxon>
        <taxon>Pseudomonadota</taxon>
        <taxon>Betaproteobacteria</taxon>
        <taxon>Burkholderiales</taxon>
        <taxon>Comamonadaceae</taxon>
        <taxon>Variovorax</taxon>
    </lineage>
</organism>
<comment type="caution">
    <text evidence="2">The sequence shown here is derived from an EMBL/GenBank/DDBJ whole genome shotgun (WGS) entry which is preliminary data.</text>
</comment>
<name>A0A502DRX3_9BURK</name>
<keyword evidence="2" id="KW-0378">Hydrolase</keyword>
<dbReference type="EMBL" id="RCZI01000003">
    <property type="protein sequence ID" value="TPG27814.1"/>
    <property type="molecule type" value="Genomic_DNA"/>
</dbReference>
<dbReference type="AlphaFoldDB" id="A0A502DRX3"/>
<evidence type="ECO:0000313" key="3">
    <source>
        <dbReference type="Proteomes" id="UP000319212"/>
    </source>
</evidence>
<feature type="domain" description="AB hydrolase-1" evidence="1">
    <location>
        <begin position="27"/>
        <end position="152"/>
    </location>
</feature>
<dbReference type="GO" id="GO:0016787">
    <property type="term" value="F:hydrolase activity"/>
    <property type="evidence" value="ECO:0007669"/>
    <property type="project" value="UniProtKB-KW"/>
</dbReference>
<dbReference type="OrthoDB" id="9780765at2"/>
<sequence>MLDEFTPFDVLRDGIRLHGRIGGRGRPLLLLHGHPQTHAIWHRVAPALASRFTVVLMDLRGYGDSGRPPSDDAHRPYSKREMALDAVAVMRHHGFDRFQVLAHDRGARVAHRLAADHPAQVERLLLLDIAPTLAMYANTSEAFARAYWHWFFLIQPPPLPEALIASDPVRYVRSVMGGRHAGLAPFSAEALAEYERCAALPGSAEAVCEDYRASASIDLVHDREDLAAGRRLTQPLRVLWGANGVVGQCFDVLALWRECAADVSGGTVPCGHYVPEEAPDDVVRESLAFFQS</sequence>
<reference evidence="2 3" key="1">
    <citation type="journal article" date="2019" name="Environ. Microbiol.">
        <title>Species interactions and distinct microbial communities in high Arctic permafrost affected cryosols are associated with the CH4 and CO2 gas fluxes.</title>
        <authorList>
            <person name="Altshuler I."/>
            <person name="Hamel J."/>
            <person name="Turney S."/>
            <person name="Magnuson E."/>
            <person name="Levesque R."/>
            <person name="Greer C."/>
            <person name="Whyte L.G."/>
        </authorList>
    </citation>
    <scope>NUCLEOTIDE SEQUENCE [LARGE SCALE GENOMIC DNA]</scope>
    <source>
        <strain evidence="2 3">S06.C</strain>
    </source>
</reference>
<dbReference type="InterPro" id="IPR029058">
    <property type="entry name" value="AB_hydrolase_fold"/>
</dbReference>
<evidence type="ECO:0000259" key="1">
    <source>
        <dbReference type="Pfam" id="PF00561"/>
    </source>
</evidence>
<dbReference type="Gene3D" id="3.40.50.1820">
    <property type="entry name" value="alpha/beta hydrolase"/>
    <property type="match status" value="1"/>
</dbReference>
<dbReference type="SUPFAM" id="SSF53474">
    <property type="entry name" value="alpha/beta-Hydrolases"/>
    <property type="match status" value="1"/>
</dbReference>
<dbReference type="Proteomes" id="UP000319212">
    <property type="component" value="Unassembled WGS sequence"/>
</dbReference>
<dbReference type="RefSeq" id="WP_140842783.1">
    <property type="nucleotide sequence ID" value="NZ_RCZI01000003.1"/>
</dbReference>
<protein>
    <submittedName>
        <fullName evidence="2">Alpha/beta hydrolase</fullName>
    </submittedName>
</protein>
<proteinExistence type="predicted"/>
<accession>A0A502DRX3</accession>
<dbReference type="InterPro" id="IPR000073">
    <property type="entry name" value="AB_hydrolase_1"/>
</dbReference>